<name>A0AA41HA43_9BURK</name>
<comment type="subcellular location">
    <subcellularLocation>
        <location evidence="5 6">Cytoplasm</location>
    </subcellularLocation>
</comment>
<dbReference type="NCBIfam" id="TIGR00237">
    <property type="entry name" value="xseA"/>
    <property type="match status" value="1"/>
</dbReference>
<proteinExistence type="inferred from homology"/>
<dbReference type="AlphaFoldDB" id="A0AA41HA43"/>
<feature type="domain" description="Exonuclease VII large subunit C-terminal" evidence="7">
    <location>
        <begin position="133"/>
        <end position="443"/>
    </location>
</feature>
<keyword evidence="4 5" id="KW-0269">Exonuclease</keyword>
<dbReference type="InterPro" id="IPR003753">
    <property type="entry name" value="Exonuc_VII_L"/>
</dbReference>
<dbReference type="EMBL" id="JALJZU010000008">
    <property type="protein sequence ID" value="MCP2010353.1"/>
    <property type="molecule type" value="Genomic_DNA"/>
</dbReference>
<dbReference type="GO" id="GO:0006308">
    <property type="term" value="P:DNA catabolic process"/>
    <property type="evidence" value="ECO:0007669"/>
    <property type="project" value="UniProtKB-UniRule"/>
</dbReference>
<evidence type="ECO:0000259" key="8">
    <source>
        <dbReference type="Pfam" id="PF13742"/>
    </source>
</evidence>
<dbReference type="EC" id="3.1.11.6" evidence="5"/>
<keyword evidence="12" id="KW-1185">Reference proteome</keyword>
<accession>A0AA41HA43</accession>
<dbReference type="PANTHER" id="PTHR30008">
    <property type="entry name" value="EXODEOXYRIBONUCLEASE 7 LARGE SUBUNIT"/>
    <property type="match status" value="1"/>
</dbReference>
<reference evidence="9" key="1">
    <citation type="submission" date="2021-07" db="EMBL/GenBank/DDBJ databases">
        <title>Characterization of violacein-producing bacteria and related species.</title>
        <authorList>
            <person name="Wilson H.S."/>
            <person name="De Leon M.E."/>
        </authorList>
    </citation>
    <scope>NUCLEOTIDE SEQUENCE</scope>
    <source>
        <strain evidence="9">HSC-15S17</strain>
    </source>
</reference>
<evidence type="ECO:0000256" key="4">
    <source>
        <dbReference type="ARBA" id="ARBA00022839"/>
    </source>
</evidence>
<evidence type="ECO:0000256" key="5">
    <source>
        <dbReference type="HAMAP-Rule" id="MF_00378"/>
    </source>
</evidence>
<keyword evidence="2 5" id="KW-0540">Nuclease</keyword>
<organism evidence="9 11">
    <name type="scientific">Duganella violaceipulchra</name>
    <dbReference type="NCBI Taxonomy" id="2849652"/>
    <lineage>
        <taxon>Bacteria</taxon>
        <taxon>Pseudomonadati</taxon>
        <taxon>Pseudomonadota</taxon>
        <taxon>Betaproteobacteria</taxon>
        <taxon>Burkholderiales</taxon>
        <taxon>Oxalobacteraceae</taxon>
        <taxon>Telluria group</taxon>
        <taxon>Duganella</taxon>
    </lineage>
</organism>
<dbReference type="Proteomes" id="UP001155901">
    <property type="component" value="Unassembled WGS sequence"/>
</dbReference>
<dbReference type="Pfam" id="PF02601">
    <property type="entry name" value="Exonuc_VII_L"/>
    <property type="match status" value="1"/>
</dbReference>
<dbReference type="GO" id="GO:0003676">
    <property type="term" value="F:nucleic acid binding"/>
    <property type="evidence" value="ECO:0007669"/>
    <property type="project" value="InterPro"/>
</dbReference>
<evidence type="ECO:0000256" key="2">
    <source>
        <dbReference type="ARBA" id="ARBA00022722"/>
    </source>
</evidence>
<evidence type="ECO:0000259" key="7">
    <source>
        <dbReference type="Pfam" id="PF02601"/>
    </source>
</evidence>
<comment type="catalytic activity">
    <reaction evidence="5 6">
        <text>Exonucleolytic cleavage in either 5'- to 3'- or 3'- to 5'-direction to yield nucleoside 5'-phosphates.</text>
        <dbReference type="EC" id="3.1.11.6"/>
    </reaction>
</comment>
<dbReference type="InterPro" id="IPR020579">
    <property type="entry name" value="Exonuc_VII_lsu_C"/>
</dbReference>
<evidence type="ECO:0000256" key="3">
    <source>
        <dbReference type="ARBA" id="ARBA00022801"/>
    </source>
</evidence>
<dbReference type="Proteomes" id="UP001162889">
    <property type="component" value="Unassembled WGS sequence"/>
</dbReference>
<comment type="similarity">
    <text evidence="5 6">Belongs to the XseA family.</text>
</comment>
<sequence>MNFDDRNDTAPAAAPVISVTALNQAVARLLERSFPLTWISGEVSNFTKASSGHWYFTLKDDAAQVRAVMFRGRAQYAGFIPREGDKVEVRALVTLYGARGDYQINVEAIRRAGVGSLFEAFQRLKEKLDAAGLFHPERKRALPLFPRTVGIVTSPQAAALRDVLTALKRRAPHVNVVLYPTPVQGQGAGDKIAAAIDTASLRNDCDVLIVCRGGGSIEDLWSFNEEDVAYAVANCRMPVISGVGHETDFTICDFAADLRAATPTAAAELAVTPRADWMASLRADVVDLRRAMRRSVGEASQNLDNCTRRLLSPGAQIRQQRLKLLALSTAMTHANRAPLSQARFQLDRLSGRLGARRPDVTAARSKLSDFRHRVTLSVSTQLTQRRDALAALSAQLELLNPQRTLERGYAIVTDDLGAIVRAPAQLKPRSTLTVRLAEGSAKVGVESVQPSLD</sequence>
<dbReference type="GO" id="GO:0005737">
    <property type="term" value="C:cytoplasm"/>
    <property type="evidence" value="ECO:0007669"/>
    <property type="project" value="UniProtKB-SubCell"/>
</dbReference>
<gene>
    <name evidence="5 9" type="primary">xseA</name>
    <name evidence="9" type="ORF">KVP70_03500</name>
    <name evidence="10" type="ORF">L1274_004093</name>
</gene>
<evidence type="ECO:0000256" key="6">
    <source>
        <dbReference type="RuleBase" id="RU004355"/>
    </source>
</evidence>
<reference evidence="10" key="2">
    <citation type="submission" date="2022-03" db="EMBL/GenBank/DDBJ databases">
        <title>Genome Encyclopedia of Bacteria and Archaea VI: Functional Genomics of Type Strains.</title>
        <authorList>
            <person name="Whitman W."/>
        </authorList>
    </citation>
    <scope>NUCLEOTIDE SEQUENCE</scope>
    <source>
        <strain evidence="10">HSC-15S17</strain>
    </source>
</reference>
<comment type="function">
    <text evidence="5">Bidirectionally degrades single-stranded DNA into large acid-insoluble oligonucleotides, which are then degraded further into small acid-soluble oligonucleotides.</text>
</comment>
<comment type="subunit">
    <text evidence="5">Heterooligomer composed of large and small subunits.</text>
</comment>
<dbReference type="Pfam" id="PF13742">
    <property type="entry name" value="tRNA_anti_2"/>
    <property type="match status" value="1"/>
</dbReference>
<feature type="domain" description="OB-fold nucleic acid binding" evidence="8">
    <location>
        <begin position="17"/>
        <end position="110"/>
    </location>
</feature>
<evidence type="ECO:0000313" key="9">
    <source>
        <dbReference type="EMBL" id="MBV6319988.1"/>
    </source>
</evidence>
<protein>
    <recommendedName>
        <fullName evidence="5">Exodeoxyribonuclease 7 large subunit</fullName>
        <ecNumber evidence="5">3.1.11.6</ecNumber>
    </recommendedName>
    <alternativeName>
        <fullName evidence="5">Exodeoxyribonuclease VII large subunit</fullName>
        <shortName evidence="5">Exonuclease VII large subunit</shortName>
    </alternativeName>
</protein>
<dbReference type="EMBL" id="JAHTGR010000002">
    <property type="protein sequence ID" value="MBV6319988.1"/>
    <property type="molecule type" value="Genomic_DNA"/>
</dbReference>
<dbReference type="RefSeq" id="WP_217940683.1">
    <property type="nucleotide sequence ID" value="NZ_JAHTGR010000002.1"/>
</dbReference>
<evidence type="ECO:0000313" key="11">
    <source>
        <dbReference type="Proteomes" id="UP001155901"/>
    </source>
</evidence>
<dbReference type="GO" id="GO:0009318">
    <property type="term" value="C:exodeoxyribonuclease VII complex"/>
    <property type="evidence" value="ECO:0007669"/>
    <property type="project" value="UniProtKB-UniRule"/>
</dbReference>
<evidence type="ECO:0000313" key="12">
    <source>
        <dbReference type="Proteomes" id="UP001162889"/>
    </source>
</evidence>
<dbReference type="CDD" id="cd04489">
    <property type="entry name" value="ExoVII_LU_OBF"/>
    <property type="match status" value="1"/>
</dbReference>
<comment type="caution">
    <text evidence="9">The sequence shown here is derived from an EMBL/GenBank/DDBJ whole genome shotgun (WGS) entry which is preliminary data.</text>
</comment>
<keyword evidence="3 5" id="KW-0378">Hydrolase</keyword>
<evidence type="ECO:0000313" key="10">
    <source>
        <dbReference type="EMBL" id="MCP2010353.1"/>
    </source>
</evidence>
<dbReference type="PANTHER" id="PTHR30008:SF0">
    <property type="entry name" value="EXODEOXYRIBONUCLEASE 7 LARGE SUBUNIT"/>
    <property type="match status" value="1"/>
</dbReference>
<dbReference type="HAMAP" id="MF_00378">
    <property type="entry name" value="Exonuc_7_L"/>
    <property type="match status" value="1"/>
</dbReference>
<keyword evidence="1 5" id="KW-0963">Cytoplasm</keyword>
<evidence type="ECO:0000256" key="1">
    <source>
        <dbReference type="ARBA" id="ARBA00022490"/>
    </source>
</evidence>
<dbReference type="GO" id="GO:0008855">
    <property type="term" value="F:exodeoxyribonuclease VII activity"/>
    <property type="evidence" value="ECO:0007669"/>
    <property type="project" value="UniProtKB-UniRule"/>
</dbReference>
<dbReference type="InterPro" id="IPR025824">
    <property type="entry name" value="OB-fold_nuc-bd_dom"/>
</dbReference>